<dbReference type="InterPro" id="IPR018060">
    <property type="entry name" value="HTH_AraC"/>
</dbReference>
<dbReference type="InterPro" id="IPR020449">
    <property type="entry name" value="Tscrpt_reg_AraC-type_HTH"/>
</dbReference>
<sequence>MPSSLSPSPASSPAAPLFWRDPQLPFLEIRSVPDGRQVCYARHAHEHFSIGAITSGSSTYLSLQDRYRVGRGSVVLMNPGDVHACNPIANQPWSYHMLYVDTPWLAALQTELGLSANQDFHGFQLRLSEDASLYHGLLQLVAACHSAAGGQLVRQQTATAFFTALQQPRPAPRRTPAPVHPRLQLAADYINDHYADDISLQAICSASALSASYLIRAFRQRYHMTPHEYLLNRRIQRGKSLLRSGQPIAQVAQALGFADQAHFQRTFKRLVAATPGQYCRSVG</sequence>
<dbReference type="SMART" id="SM00342">
    <property type="entry name" value="HTH_ARAC"/>
    <property type="match status" value="1"/>
</dbReference>
<organism evidence="6 7">
    <name type="scientific">Aquitalea magnusonii</name>
    <dbReference type="NCBI Taxonomy" id="332411"/>
    <lineage>
        <taxon>Bacteria</taxon>
        <taxon>Pseudomonadati</taxon>
        <taxon>Pseudomonadota</taxon>
        <taxon>Betaproteobacteria</taxon>
        <taxon>Neisseriales</taxon>
        <taxon>Chromobacteriaceae</taxon>
        <taxon>Aquitalea</taxon>
    </lineage>
</organism>
<dbReference type="Pfam" id="PF12833">
    <property type="entry name" value="HTH_18"/>
    <property type="match status" value="1"/>
</dbReference>
<dbReference type="InterPro" id="IPR018062">
    <property type="entry name" value="HTH_AraC-typ_CS"/>
</dbReference>
<dbReference type="PRINTS" id="PR00032">
    <property type="entry name" value="HTHARAC"/>
</dbReference>
<keyword evidence="3" id="KW-0010">Activator</keyword>
<evidence type="ECO:0000313" key="6">
    <source>
        <dbReference type="EMBL" id="PXX45746.1"/>
    </source>
</evidence>
<feature type="domain" description="HTH araC/xylS-type" evidence="5">
    <location>
        <begin position="184"/>
        <end position="281"/>
    </location>
</feature>
<dbReference type="InterPro" id="IPR050204">
    <property type="entry name" value="AraC_XylS_family_regulators"/>
</dbReference>
<evidence type="ECO:0000313" key="7">
    <source>
        <dbReference type="Proteomes" id="UP000248395"/>
    </source>
</evidence>
<dbReference type="PANTHER" id="PTHR46796">
    <property type="entry name" value="HTH-TYPE TRANSCRIPTIONAL ACTIVATOR RHAS-RELATED"/>
    <property type="match status" value="1"/>
</dbReference>
<dbReference type="AlphaFoldDB" id="A0A318JB70"/>
<accession>A0A318JB70</accession>
<dbReference type="EMBL" id="QJKC01000011">
    <property type="protein sequence ID" value="PXX45746.1"/>
    <property type="molecule type" value="Genomic_DNA"/>
</dbReference>
<dbReference type="Gene3D" id="1.10.10.60">
    <property type="entry name" value="Homeodomain-like"/>
    <property type="match status" value="2"/>
</dbReference>
<dbReference type="InterPro" id="IPR037923">
    <property type="entry name" value="HTH-like"/>
</dbReference>
<dbReference type="GO" id="GO:0003700">
    <property type="term" value="F:DNA-binding transcription factor activity"/>
    <property type="evidence" value="ECO:0007669"/>
    <property type="project" value="InterPro"/>
</dbReference>
<dbReference type="PROSITE" id="PS01124">
    <property type="entry name" value="HTH_ARAC_FAMILY_2"/>
    <property type="match status" value="1"/>
</dbReference>
<keyword evidence="2" id="KW-0238">DNA-binding</keyword>
<keyword evidence="4" id="KW-0804">Transcription</keyword>
<evidence type="ECO:0000256" key="4">
    <source>
        <dbReference type="ARBA" id="ARBA00023163"/>
    </source>
</evidence>
<dbReference type="OrthoDB" id="9809338at2"/>
<reference evidence="6 7" key="1">
    <citation type="submission" date="2018-05" db="EMBL/GenBank/DDBJ databases">
        <title>Genomic Encyclopedia of Type Strains, Phase IV (KMG-IV): sequencing the most valuable type-strain genomes for metagenomic binning, comparative biology and taxonomic classification.</title>
        <authorList>
            <person name="Goeker M."/>
        </authorList>
    </citation>
    <scope>NUCLEOTIDE SEQUENCE [LARGE SCALE GENOMIC DNA]</scope>
    <source>
        <strain evidence="6 7">DSM 25134</strain>
    </source>
</reference>
<keyword evidence="7" id="KW-1185">Reference proteome</keyword>
<dbReference type="GO" id="GO:0043565">
    <property type="term" value="F:sequence-specific DNA binding"/>
    <property type="evidence" value="ECO:0007669"/>
    <property type="project" value="InterPro"/>
</dbReference>
<evidence type="ECO:0000256" key="2">
    <source>
        <dbReference type="ARBA" id="ARBA00023125"/>
    </source>
</evidence>
<proteinExistence type="predicted"/>
<evidence type="ECO:0000256" key="1">
    <source>
        <dbReference type="ARBA" id="ARBA00023015"/>
    </source>
</evidence>
<name>A0A318JB70_9NEIS</name>
<gene>
    <name evidence="6" type="ORF">DFR38_111144</name>
</gene>
<evidence type="ECO:0000259" key="5">
    <source>
        <dbReference type="PROSITE" id="PS01124"/>
    </source>
</evidence>
<dbReference type="SUPFAM" id="SSF46689">
    <property type="entry name" value="Homeodomain-like"/>
    <property type="match status" value="2"/>
</dbReference>
<keyword evidence="1" id="KW-0805">Transcription regulation</keyword>
<protein>
    <submittedName>
        <fullName evidence="6">AraC family transcriptional regulator</fullName>
    </submittedName>
</protein>
<dbReference type="Pfam" id="PF02311">
    <property type="entry name" value="AraC_binding"/>
    <property type="match status" value="1"/>
</dbReference>
<dbReference type="InterPro" id="IPR003313">
    <property type="entry name" value="AraC-bd"/>
</dbReference>
<dbReference type="RefSeq" id="WP_110313523.1">
    <property type="nucleotide sequence ID" value="NZ_QJKC01000011.1"/>
</dbReference>
<dbReference type="SUPFAM" id="SSF51215">
    <property type="entry name" value="Regulatory protein AraC"/>
    <property type="match status" value="1"/>
</dbReference>
<comment type="caution">
    <text evidence="6">The sequence shown here is derived from an EMBL/GenBank/DDBJ whole genome shotgun (WGS) entry which is preliminary data.</text>
</comment>
<dbReference type="PANTHER" id="PTHR46796:SF2">
    <property type="entry name" value="TRANSCRIPTIONAL REGULATORY PROTEIN"/>
    <property type="match status" value="1"/>
</dbReference>
<dbReference type="Proteomes" id="UP000248395">
    <property type="component" value="Unassembled WGS sequence"/>
</dbReference>
<dbReference type="PROSITE" id="PS00041">
    <property type="entry name" value="HTH_ARAC_FAMILY_1"/>
    <property type="match status" value="1"/>
</dbReference>
<dbReference type="InterPro" id="IPR009057">
    <property type="entry name" value="Homeodomain-like_sf"/>
</dbReference>
<evidence type="ECO:0000256" key="3">
    <source>
        <dbReference type="ARBA" id="ARBA00023159"/>
    </source>
</evidence>